<dbReference type="AlphaFoldDB" id="A0A2P5EL15"/>
<accession>A0A2P5EL15</accession>
<name>A0A2P5EL15_TREOI</name>
<evidence type="ECO:0000313" key="1">
    <source>
        <dbReference type="EMBL" id="PON86202.1"/>
    </source>
</evidence>
<sequence>MNQIVNESSFSSAILFDKSLFFSNVIGL</sequence>
<evidence type="ECO:0000313" key="2">
    <source>
        <dbReference type="Proteomes" id="UP000237000"/>
    </source>
</evidence>
<comment type="caution">
    <text evidence="1">The sequence shown here is derived from an EMBL/GenBank/DDBJ whole genome shotgun (WGS) entry which is preliminary data.</text>
</comment>
<protein>
    <submittedName>
        <fullName evidence="1">Uncharacterized protein</fullName>
    </submittedName>
</protein>
<reference evidence="2" key="1">
    <citation type="submission" date="2016-06" db="EMBL/GenBank/DDBJ databases">
        <title>Parallel loss of symbiosis genes in relatives of nitrogen-fixing non-legume Parasponia.</title>
        <authorList>
            <person name="Van Velzen R."/>
            <person name="Holmer R."/>
            <person name="Bu F."/>
            <person name="Rutten L."/>
            <person name="Van Zeijl A."/>
            <person name="Liu W."/>
            <person name="Santuari L."/>
            <person name="Cao Q."/>
            <person name="Sharma T."/>
            <person name="Shen D."/>
            <person name="Roswanjaya Y."/>
            <person name="Wardhani T."/>
            <person name="Kalhor M.S."/>
            <person name="Jansen J."/>
            <person name="Van den Hoogen J."/>
            <person name="Gungor B."/>
            <person name="Hartog M."/>
            <person name="Hontelez J."/>
            <person name="Verver J."/>
            <person name="Yang W.-C."/>
            <person name="Schijlen E."/>
            <person name="Repin R."/>
            <person name="Schilthuizen M."/>
            <person name="Schranz E."/>
            <person name="Heidstra R."/>
            <person name="Miyata K."/>
            <person name="Fedorova E."/>
            <person name="Kohlen W."/>
            <person name="Bisseling T."/>
            <person name="Smit S."/>
            <person name="Geurts R."/>
        </authorList>
    </citation>
    <scope>NUCLEOTIDE SEQUENCE [LARGE SCALE GENOMIC DNA]</scope>
    <source>
        <strain evidence="2">cv. RG33-2</strain>
    </source>
</reference>
<dbReference type="Proteomes" id="UP000237000">
    <property type="component" value="Unassembled WGS sequence"/>
</dbReference>
<organism evidence="1 2">
    <name type="scientific">Trema orientale</name>
    <name type="common">Charcoal tree</name>
    <name type="synonym">Celtis orientalis</name>
    <dbReference type="NCBI Taxonomy" id="63057"/>
    <lineage>
        <taxon>Eukaryota</taxon>
        <taxon>Viridiplantae</taxon>
        <taxon>Streptophyta</taxon>
        <taxon>Embryophyta</taxon>
        <taxon>Tracheophyta</taxon>
        <taxon>Spermatophyta</taxon>
        <taxon>Magnoliopsida</taxon>
        <taxon>eudicotyledons</taxon>
        <taxon>Gunneridae</taxon>
        <taxon>Pentapetalae</taxon>
        <taxon>rosids</taxon>
        <taxon>fabids</taxon>
        <taxon>Rosales</taxon>
        <taxon>Cannabaceae</taxon>
        <taxon>Trema</taxon>
    </lineage>
</organism>
<gene>
    <name evidence="1" type="ORF">TorRG33x02_180760</name>
</gene>
<proteinExistence type="predicted"/>
<keyword evidence="2" id="KW-1185">Reference proteome</keyword>
<dbReference type="EMBL" id="JXTC01000136">
    <property type="protein sequence ID" value="PON86202.1"/>
    <property type="molecule type" value="Genomic_DNA"/>
</dbReference>
<dbReference type="InParanoid" id="A0A2P5EL15"/>